<dbReference type="InterPro" id="IPR003583">
    <property type="entry name" value="Hlx-hairpin-Hlx_DNA-bd_motif"/>
</dbReference>
<dbReference type="Gene3D" id="3.40.50.10190">
    <property type="entry name" value="BRCT domain"/>
    <property type="match status" value="1"/>
</dbReference>
<dbReference type="InterPro" id="IPR004150">
    <property type="entry name" value="NAD_DNA_ligase_OB"/>
</dbReference>
<dbReference type="InterPro" id="IPR001357">
    <property type="entry name" value="BRCT_dom"/>
</dbReference>
<evidence type="ECO:0000256" key="5">
    <source>
        <dbReference type="ARBA" id="ARBA00022705"/>
    </source>
</evidence>
<dbReference type="GO" id="GO:0046872">
    <property type="term" value="F:metal ion binding"/>
    <property type="evidence" value="ECO:0007669"/>
    <property type="project" value="UniProtKB-KW"/>
</dbReference>
<evidence type="ECO:0000313" key="17">
    <source>
        <dbReference type="Proteomes" id="UP000232638"/>
    </source>
</evidence>
<dbReference type="RefSeq" id="WP_100921261.1">
    <property type="nucleotide sequence ID" value="NZ_CP020370.1"/>
</dbReference>
<dbReference type="InterPro" id="IPR012340">
    <property type="entry name" value="NA-bd_OB-fold"/>
</dbReference>
<feature type="active site" description="N6-AMP-lysine intermediate" evidence="14">
    <location>
        <position position="129"/>
    </location>
</feature>
<dbReference type="KEGG" id="tsy:THSYN_23265"/>
<evidence type="ECO:0000256" key="11">
    <source>
        <dbReference type="ARBA" id="ARBA00023204"/>
    </source>
</evidence>
<keyword evidence="11 14" id="KW-0234">DNA repair</keyword>
<evidence type="ECO:0000256" key="13">
    <source>
        <dbReference type="ARBA" id="ARBA00060881"/>
    </source>
</evidence>
<comment type="catalytic activity">
    <reaction evidence="12 14">
        <text>NAD(+) + (deoxyribonucleotide)n-3'-hydroxyl + 5'-phospho-(deoxyribonucleotide)m = (deoxyribonucleotide)n+m + AMP + beta-nicotinamide D-nucleotide.</text>
        <dbReference type="EC" id="6.5.1.2"/>
    </reaction>
</comment>
<accession>A0A2K8UDD3</accession>
<dbReference type="Pfam" id="PF12826">
    <property type="entry name" value="HHH_2"/>
    <property type="match status" value="1"/>
</dbReference>
<dbReference type="PANTHER" id="PTHR23389">
    <property type="entry name" value="CHROMOSOME TRANSMISSION FIDELITY FACTOR 18"/>
    <property type="match status" value="1"/>
</dbReference>
<dbReference type="InterPro" id="IPR013840">
    <property type="entry name" value="DNAligase_N"/>
</dbReference>
<evidence type="ECO:0000256" key="14">
    <source>
        <dbReference type="HAMAP-Rule" id="MF_01588"/>
    </source>
</evidence>
<feature type="binding site" evidence="14">
    <location>
        <position position="445"/>
    </location>
    <ligand>
        <name>Zn(2+)</name>
        <dbReference type="ChEBI" id="CHEBI:29105"/>
    </ligand>
</feature>
<comment type="caution">
    <text evidence="14">Lacks conserved residue(s) required for the propagation of feature annotation.</text>
</comment>
<dbReference type="PANTHER" id="PTHR23389:SF9">
    <property type="entry name" value="DNA LIGASE"/>
    <property type="match status" value="1"/>
</dbReference>
<dbReference type="SMART" id="SM00278">
    <property type="entry name" value="HhH1"/>
    <property type="match status" value="3"/>
</dbReference>
<keyword evidence="14" id="KW-0464">Manganese</keyword>
<dbReference type="SMART" id="SM00532">
    <property type="entry name" value="LIGANc"/>
    <property type="match status" value="1"/>
</dbReference>
<feature type="binding site" evidence="14">
    <location>
        <begin position="95"/>
        <end position="96"/>
    </location>
    <ligand>
        <name>NAD(+)</name>
        <dbReference type="ChEBI" id="CHEBI:57540"/>
    </ligand>
</feature>
<dbReference type="FunFam" id="3.30.470.30:FF:000001">
    <property type="entry name" value="DNA ligase"/>
    <property type="match status" value="1"/>
</dbReference>
<evidence type="ECO:0000256" key="3">
    <source>
        <dbReference type="ARBA" id="ARBA00013308"/>
    </source>
</evidence>
<keyword evidence="10 14" id="KW-0520">NAD</keyword>
<evidence type="ECO:0000313" key="16">
    <source>
        <dbReference type="EMBL" id="AUB83576.1"/>
    </source>
</evidence>
<dbReference type="InterPro" id="IPR004149">
    <property type="entry name" value="Znf_DNAligase_C4"/>
</dbReference>
<evidence type="ECO:0000256" key="8">
    <source>
        <dbReference type="ARBA" id="ARBA00022833"/>
    </source>
</evidence>
<dbReference type="Gene3D" id="2.40.50.140">
    <property type="entry name" value="Nucleic acid-binding proteins"/>
    <property type="match status" value="1"/>
</dbReference>
<evidence type="ECO:0000256" key="1">
    <source>
        <dbReference type="ARBA" id="ARBA00004067"/>
    </source>
</evidence>
<gene>
    <name evidence="14" type="primary">ligA</name>
    <name evidence="16" type="ORF">THSYN_23265</name>
</gene>
<evidence type="ECO:0000256" key="12">
    <source>
        <dbReference type="ARBA" id="ARBA00034005"/>
    </source>
</evidence>
<keyword evidence="9 14" id="KW-0460">Magnesium</keyword>
<keyword evidence="17" id="KW-1185">Reference proteome</keyword>
<dbReference type="FunFam" id="1.10.150.20:FF:000007">
    <property type="entry name" value="DNA ligase"/>
    <property type="match status" value="1"/>
</dbReference>
<comment type="similarity">
    <text evidence="13 14">Belongs to the NAD-dependent DNA ligase family. LigA subfamily.</text>
</comment>
<dbReference type="PIRSF" id="PIRSF001604">
    <property type="entry name" value="LigA"/>
    <property type="match status" value="1"/>
</dbReference>
<dbReference type="InterPro" id="IPR013839">
    <property type="entry name" value="DNAligase_adenylation"/>
</dbReference>
<dbReference type="SUPFAM" id="SSF47781">
    <property type="entry name" value="RuvA domain 2-like"/>
    <property type="match status" value="2"/>
</dbReference>
<evidence type="ECO:0000256" key="6">
    <source>
        <dbReference type="ARBA" id="ARBA00022723"/>
    </source>
</evidence>
<feature type="binding site" evidence="14">
    <location>
        <position position="127"/>
    </location>
    <ligand>
        <name>NAD(+)</name>
        <dbReference type="ChEBI" id="CHEBI:57540"/>
    </ligand>
</feature>
<dbReference type="PROSITE" id="PS01056">
    <property type="entry name" value="DNA_LIGASE_N2"/>
    <property type="match status" value="1"/>
</dbReference>
<dbReference type="InterPro" id="IPR001679">
    <property type="entry name" value="DNA_ligase"/>
</dbReference>
<dbReference type="Gene3D" id="1.10.287.610">
    <property type="entry name" value="Helix hairpin bin"/>
    <property type="match status" value="1"/>
</dbReference>
<dbReference type="EC" id="6.5.1.2" evidence="2 14"/>
<name>A0A2K8UDD3_9GAMM</name>
<dbReference type="Pfam" id="PF14520">
    <property type="entry name" value="HHH_5"/>
    <property type="match status" value="1"/>
</dbReference>
<feature type="binding site" evidence="14">
    <location>
        <position position="424"/>
    </location>
    <ligand>
        <name>Zn(2+)</name>
        <dbReference type="ChEBI" id="CHEBI:29105"/>
    </ligand>
</feature>
<feature type="binding site" evidence="14">
    <location>
        <position position="327"/>
    </location>
    <ligand>
        <name>NAD(+)</name>
        <dbReference type="ChEBI" id="CHEBI:57540"/>
    </ligand>
</feature>
<dbReference type="InterPro" id="IPR010994">
    <property type="entry name" value="RuvA_2-like"/>
</dbReference>
<dbReference type="GO" id="GO:0006260">
    <property type="term" value="P:DNA replication"/>
    <property type="evidence" value="ECO:0007669"/>
    <property type="project" value="UniProtKB-KW"/>
</dbReference>
<dbReference type="Gene3D" id="3.30.470.30">
    <property type="entry name" value="DNA ligase/mRNA capping enzyme"/>
    <property type="match status" value="1"/>
</dbReference>
<keyword evidence="8 14" id="KW-0862">Zinc</keyword>
<dbReference type="SUPFAM" id="SSF56091">
    <property type="entry name" value="DNA ligase/mRNA capping enzyme, catalytic domain"/>
    <property type="match status" value="1"/>
</dbReference>
<dbReference type="FunFam" id="1.10.287.610:FF:000002">
    <property type="entry name" value="DNA ligase"/>
    <property type="match status" value="1"/>
</dbReference>
<dbReference type="Pfam" id="PF03120">
    <property type="entry name" value="OB_DNA_ligase"/>
    <property type="match status" value="1"/>
</dbReference>
<dbReference type="InterPro" id="IPR041663">
    <property type="entry name" value="DisA/LigA_HHH"/>
</dbReference>
<dbReference type="PROSITE" id="PS50172">
    <property type="entry name" value="BRCT"/>
    <property type="match status" value="1"/>
</dbReference>
<dbReference type="NCBIfam" id="NF005932">
    <property type="entry name" value="PRK07956.1"/>
    <property type="match status" value="1"/>
</dbReference>
<dbReference type="Pfam" id="PF00533">
    <property type="entry name" value="BRCT"/>
    <property type="match status" value="1"/>
</dbReference>
<dbReference type="EMBL" id="CP020370">
    <property type="protein sequence ID" value="AUB83576.1"/>
    <property type="molecule type" value="Genomic_DNA"/>
</dbReference>
<sequence length="763" mass="80957">MTAGGPDTGSPAGAEAAARARAAALRGQLRYHNHRYYVLDDPDIPDGDYDRLFRELVDLESRHPDLVTPDSPTQRVGAAPRPEFTQVRHRLPMISLDNAMDDADLAEFHRRVRSGLAATGEAAFTAEPKLDGLAVSIRFEQGALVQAATRGDGTTGEDITANVRTIQGVPLRLLGDDYPAVLEVRGEVYLPHAGFARMNAEALARGDKIFANPRNAAAGSLRQLDPRMTAARPLRFCCYGWGETSADPGASQFAMLQRLAGWGVPISRELRQVTGLTGCRDYFDDLGRRRESLGYDIDGVVFKLDRIPDQAALGATIHHPRWAIARKFPAQEALTVVEAVEFQVGRTGALTPVARLTPVAVGGVTVANATLHNMDEVERKDVRIGDSVSVRRAGDVIPEIVRVLPERRPPDAQSVVLPARCPVCGADVIRPAGEAVARCSGGLYCPAQRKEAIRHFASRKAMDIEGLGEKLIDQLVERGLVQEPADLYRLTQGQLAALERMGDKSAENLIAALARSRETSFARFIFALGIREVGEATAAALAAHFDSLAALMAAREADFLPTRGVRGVGPAAAQALQAWLLASPDAQATPDLGEWLAAQQIPGLNRAAAAALGAACGTLERLRGALPADLVGAGAGLVEGVGPVVAAHLVGFFAQAYNREAIERLIAAGIRWPAAAVTPGSPAGSQARPLAGKTFVITGTLSRPRDAFKAELESLGAKVTGSVSTATDFLLAGAAAGSKLNKAQELGVPIMTEEQLARLIADT</sequence>
<dbReference type="GO" id="GO:0006281">
    <property type="term" value="P:DNA repair"/>
    <property type="evidence" value="ECO:0007669"/>
    <property type="project" value="UniProtKB-KW"/>
</dbReference>
<dbReference type="InterPro" id="IPR033136">
    <property type="entry name" value="DNA_ligase_CS"/>
</dbReference>
<evidence type="ECO:0000256" key="2">
    <source>
        <dbReference type="ARBA" id="ARBA00012722"/>
    </source>
</evidence>
<evidence type="ECO:0000259" key="15">
    <source>
        <dbReference type="PROSITE" id="PS50172"/>
    </source>
</evidence>
<feature type="binding site" evidence="14">
    <location>
        <position position="303"/>
    </location>
    <ligand>
        <name>NAD(+)</name>
        <dbReference type="ChEBI" id="CHEBI:57540"/>
    </ligand>
</feature>
<keyword evidence="6 14" id="KW-0479">Metal-binding</keyword>
<evidence type="ECO:0000256" key="9">
    <source>
        <dbReference type="ARBA" id="ARBA00022842"/>
    </source>
</evidence>
<feature type="binding site" evidence="14">
    <location>
        <position position="150"/>
    </location>
    <ligand>
        <name>NAD(+)</name>
        <dbReference type="ChEBI" id="CHEBI:57540"/>
    </ligand>
</feature>
<comment type="cofactor">
    <cofactor evidence="14">
        <name>Mg(2+)</name>
        <dbReference type="ChEBI" id="CHEBI:18420"/>
    </cofactor>
    <cofactor evidence="14">
        <name>Mn(2+)</name>
        <dbReference type="ChEBI" id="CHEBI:29035"/>
    </cofactor>
</comment>
<keyword evidence="7 14" id="KW-0227">DNA damage</keyword>
<dbReference type="SUPFAM" id="SSF50249">
    <property type="entry name" value="Nucleic acid-binding proteins"/>
    <property type="match status" value="1"/>
</dbReference>
<dbReference type="SUPFAM" id="SSF52113">
    <property type="entry name" value="BRCT domain"/>
    <property type="match status" value="1"/>
</dbReference>
<dbReference type="GO" id="GO:0003911">
    <property type="term" value="F:DNA ligase (NAD+) activity"/>
    <property type="evidence" value="ECO:0007669"/>
    <property type="project" value="UniProtKB-UniRule"/>
</dbReference>
<dbReference type="NCBIfam" id="TIGR00575">
    <property type="entry name" value="dnlj"/>
    <property type="match status" value="1"/>
</dbReference>
<dbReference type="Pfam" id="PF01653">
    <property type="entry name" value="DNA_ligase_aden"/>
    <property type="match status" value="1"/>
</dbReference>
<feature type="binding site" evidence="14">
    <location>
        <begin position="46"/>
        <end position="50"/>
    </location>
    <ligand>
        <name>NAD(+)</name>
        <dbReference type="ChEBI" id="CHEBI:57540"/>
    </ligand>
</feature>
<dbReference type="Gene3D" id="6.20.10.30">
    <property type="match status" value="1"/>
</dbReference>
<comment type="function">
    <text evidence="1 14">DNA ligase that catalyzes the formation of phosphodiester linkages between 5'-phosphoryl and 3'-hydroxyl groups in double-stranded DNA using NAD as a coenzyme and as the energy source for the reaction. It is essential for DNA replication and repair of damaged DNA.</text>
</comment>
<dbReference type="GO" id="GO:0005829">
    <property type="term" value="C:cytosol"/>
    <property type="evidence" value="ECO:0007669"/>
    <property type="project" value="TreeGrafter"/>
</dbReference>
<dbReference type="Proteomes" id="UP000232638">
    <property type="component" value="Chromosome"/>
</dbReference>
<dbReference type="GO" id="GO:0003677">
    <property type="term" value="F:DNA binding"/>
    <property type="evidence" value="ECO:0007669"/>
    <property type="project" value="InterPro"/>
</dbReference>
<organism evidence="16 17">
    <name type="scientific">Candidatus Thiodictyon syntrophicum</name>
    <dbReference type="NCBI Taxonomy" id="1166950"/>
    <lineage>
        <taxon>Bacteria</taxon>
        <taxon>Pseudomonadati</taxon>
        <taxon>Pseudomonadota</taxon>
        <taxon>Gammaproteobacteria</taxon>
        <taxon>Chromatiales</taxon>
        <taxon>Chromatiaceae</taxon>
        <taxon>Thiodictyon</taxon>
    </lineage>
</organism>
<dbReference type="Gene3D" id="1.10.150.20">
    <property type="entry name" value="5' to 3' exonuclease, C-terminal subdomain"/>
    <property type="match status" value="3"/>
</dbReference>
<dbReference type="Pfam" id="PF03119">
    <property type="entry name" value="DNA_ligase_ZBD"/>
    <property type="match status" value="1"/>
</dbReference>
<dbReference type="FunFam" id="2.40.50.140:FF:000012">
    <property type="entry name" value="DNA ligase"/>
    <property type="match status" value="1"/>
</dbReference>
<keyword evidence="5 14" id="KW-0235">DNA replication</keyword>
<feature type="domain" description="BRCT" evidence="15">
    <location>
        <begin position="685"/>
        <end position="763"/>
    </location>
</feature>
<feature type="binding site" evidence="14">
    <location>
        <position position="187"/>
    </location>
    <ligand>
        <name>NAD(+)</name>
        <dbReference type="ChEBI" id="CHEBI:57540"/>
    </ligand>
</feature>
<protein>
    <recommendedName>
        <fullName evidence="3 14">DNA ligase</fullName>
        <ecNumber evidence="2 14">6.5.1.2</ecNumber>
    </recommendedName>
    <alternativeName>
        <fullName evidence="14">Polydeoxyribonucleotide synthase [NAD(+)]</fullName>
    </alternativeName>
</protein>
<dbReference type="CDD" id="cd17748">
    <property type="entry name" value="BRCT_DNA_ligase_like"/>
    <property type="match status" value="1"/>
</dbReference>
<dbReference type="AlphaFoldDB" id="A0A2K8UDD3"/>
<dbReference type="InterPro" id="IPR036420">
    <property type="entry name" value="BRCT_dom_sf"/>
</dbReference>
<evidence type="ECO:0000256" key="10">
    <source>
        <dbReference type="ARBA" id="ARBA00023027"/>
    </source>
</evidence>
<dbReference type="OrthoDB" id="9759736at2"/>
<evidence type="ECO:0000256" key="4">
    <source>
        <dbReference type="ARBA" id="ARBA00022598"/>
    </source>
</evidence>
<keyword evidence="4 14" id="KW-0436">Ligase</keyword>
<dbReference type="CDD" id="cd00114">
    <property type="entry name" value="LIGANc"/>
    <property type="match status" value="1"/>
</dbReference>
<dbReference type="SMART" id="SM00292">
    <property type="entry name" value="BRCT"/>
    <property type="match status" value="1"/>
</dbReference>
<feature type="binding site" evidence="14">
    <location>
        <position position="421"/>
    </location>
    <ligand>
        <name>Zn(2+)</name>
        <dbReference type="ChEBI" id="CHEBI:29105"/>
    </ligand>
</feature>
<proteinExistence type="inferred from homology"/>
<evidence type="ECO:0000256" key="7">
    <source>
        <dbReference type="ARBA" id="ARBA00022763"/>
    </source>
</evidence>
<dbReference type="HAMAP" id="MF_01588">
    <property type="entry name" value="DNA_ligase_A"/>
    <property type="match status" value="1"/>
</dbReference>
<reference evidence="16 17" key="1">
    <citation type="submission" date="2017-03" db="EMBL/GenBank/DDBJ databases">
        <title>Complete genome sequence of Candidatus 'Thiodictyon syntrophicum' sp. nov. strain Cad16T, a photolithoautotroph purple sulfur bacterium isolated from an alpine meromictic lake.</title>
        <authorList>
            <person name="Luedin S.M."/>
            <person name="Pothier J.F."/>
            <person name="Danza F."/>
            <person name="Storelli N."/>
            <person name="Wittwer M."/>
            <person name="Tonolla M."/>
        </authorList>
    </citation>
    <scope>NUCLEOTIDE SEQUENCE [LARGE SCALE GENOMIC DNA]</scope>
    <source>
        <strain evidence="16 17">Cad16T</strain>
    </source>
</reference>